<reference evidence="1" key="1">
    <citation type="journal article" date="2014" name="Front. Microbiol.">
        <title>High frequency of phylogenetically diverse reductive dehalogenase-homologous genes in deep subseafloor sedimentary metagenomes.</title>
        <authorList>
            <person name="Kawai M."/>
            <person name="Futagami T."/>
            <person name="Toyoda A."/>
            <person name="Takaki Y."/>
            <person name="Nishi S."/>
            <person name="Hori S."/>
            <person name="Arai W."/>
            <person name="Tsubouchi T."/>
            <person name="Morono Y."/>
            <person name="Uchiyama I."/>
            <person name="Ito T."/>
            <person name="Fujiyama A."/>
            <person name="Inagaki F."/>
            <person name="Takami H."/>
        </authorList>
    </citation>
    <scope>NUCLEOTIDE SEQUENCE</scope>
    <source>
        <strain evidence="1">Expedition CK06-06</strain>
    </source>
</reference>
<proteinExistence type="predicted"/>
<gene>
    <name evidence="1" type="ORF">S01H1_33221</name>
</gene>
<dbReference type="EMBL" id="BARS01020622">
    <property type="protein sequence ID" value="GAG09423.1"/>
    <property type="molecule type" value="Genomic_DNA"/>
</dbReference>
<evidence type="ECO:0000313" key="1">
    <source>
        <dbReference type="EMBL" id="GAG09423.1"/>
    </source>
</evidence>
<feature type="non-terminal residue" evidence="1">
    <location>
        <position position="1"/>
    </location>
</feature>
<protein>
    <submittedName>
        <fullName evidence="1">Uncharacterized protein</fullName>
    </submittedName>
</protein>
<accession>X0VAA3</accession>
<name>X0VAA3_9ZZZZ</name>
<organism evidence="1">
    <name type="scientific">marine sediment metagenome</name>
    <dbReference type="NCBI Taxonomy" id="412755"/>
    <lineage>
        <taxon>unclassified sequences</taxon>
        <taxon>metagenomes</taxon>
        <taxon>ecological metagenomes</taxon>
    </lineage>
</organism>
<dbReference type="AlphaFoldDB" id="X0VAA3"/>
<sequence>VTFARRIEILKQKSIFTRISGAATIMFILVEESSYEN</sequence>
<comment type="caution">
    <text evidence="1">The sequence shown here is derived from an EMBL/GenBank/DDBJ whole genome shotgun (WGS) entry which is preliminary data.</text>
</comment>